<protein>
    <recommendedName>
        <fullName evidence="4">ATP-binding protein</fullName>
    </recommendedName>
</protein>
<sequence>MKQGTIKILGAAVLGAAFAATAAGTAAAAPSVDGAGVTKVLGGLPLAQAAKTVSGVTRTQPGDDGVQGNLNQKGNSLLGGFPTNVVTKGLHLGG</sequence>
<accession>A0A4Q9HQM9</accession>
<organism evidence="2 3">
    <name type="scientific">Streptomyces kasugaensis</name>
    <dbReference type="NCBI Taxonomy" id="1946"/>
    <lineage>
        <taxon>Bacteria</taxon>
        <taxon>Bacillati</taxon>
        <taxon>Actinomycetota</taxon>
        <taxon>Actinomycetes</taxon>
        <taxon>Kitasatosporales</taxon>
        <taxon>Streptomycetaceae</taxon>
        <taxon>Streptomyces</taxon>
    </lineage>
</organism>
<name>A0A4Q9HQM9_STRKA</name>
<dbReference type="GeneID" id="97377457"/>
<dbReference type="AlphaFoldDB" id="A0A4Q9HQM9"/>
<proteinExistence type="predicted"/>
<evidence type="ECO:0000256" key="1">
    <source>
        <dbReference type="SAM" id="SignalP"/>
    </source>
</evidence>
<dbReference type="Proteomes" id="UP000292452">
    <property type="component" value="Unassembled WGS sequence"/>
</dbReference>
<feature type="signal peptide" evidence="1">
    <location>
        <begin position="1"/>
        <end position="22"/>
    </location>
</feature>
<keyword evidence="1" id="KW-0732">Signal</keyword>
<dbReference type="EMBL" id="SIXH01000244">
    <property type="protein sequence ID" value="TBO57237.1"/>
    <property type="molecule type" value="Genomic_DNA"/>
</dbReference>
<comment type="caution">
    <text evidence="2">The sequence shown here is derived from an EMBL/GenBank/DDBJ whole genome shotgun (WGS) entry which is preliminary data.</text>
</comment>
<evidence type="ECO:0000313" key="2">
    <source>
        <dbReference type="EMBL" id="TBO57237.1"/>
    </source>
</evidence>
<reference evidence="2 3" key="1">
    <citation type="submission" date="2019-02" db="EMBL/GenBank/DDBJ databases">
        <title>Draft Genome Sequence of Streptomyces sp. AM-2504, identified by 16S rRNA comparative analysis as a Streptomyces Kasugaensis strain.</title>
        <authorList>
            <person name="Napolioni V."/>
            <person name="Giuliodori A.M."/>
            <person name="Spurio R."/>
            <person name="Fabbretti A."/>
        </authorList>
    </citation>
    <scope>NUCLEOTIDE SEQUENCE [LARGE SCALE GENOMIC DNA]</scope>
    <source>
        <strain evidence="2 3">AM-2504</strain>
    </source>
</reference>
<keyword evidence="3" id="KW-1185">Reference proteome</keyword>
<dbReference type="RefSeq" id="WP_052860313.1">
    <property type="nucleotide sequence ID" value="NZ_NDXL01000001.1"/>
</dbReference>
<evidence type="ECO:0000313" key="3">
    <source>
        <dbReference type="Proteomes" id="UP000292452"/>
    </source>
</evidence>
<dbReference type="OrthoDB" id="4328803at2"/>
<gene>
    <name evidence="2" type="ORF">EYS09_23755</name>
</gene>
<feature type="chain" id="PRO_5038721016" description="ATP-binding protein" evidence="1">
    <location>
        <begin position="23"/>
        <end position="94"/>
    </location>
</feature>
<evidence type="ECO:0008006" key="4">
    <source>
        <dbReference type="Google" id="ProtNLM"/>
    </source>
</evidence>